<gene>
    <name evidence="1" type="ORF">G5C65_01235</name>
</gene>
<proteinExistence type="predicted"/>
<sequence length="250" mass="26460">MITLNFALNEVIDIAMHTMLSPRETLRPTYEQCESEEPVRPSLWWVREGSRIYLTGNSTRKNAPRDAFAEGYGPGGDDTSGIPGLDDGVIEVFPLDGPLTGACLYSALLCAQVDGHNTLTITLGDDVDEMRARHRSVPVAPYGLTTYTHGIVDLARAKGLRLAWSTGTARHLLNLTSPGPHGVSGHIVIGARSGKVLRAALTYPSDGATTQTTASGTNAVRELFAGLSPSPCPPGCDAPAVDACHARAAQ</sequence>
<evidence type="ECO:0000313" key="2">
    <source>
        <dbReference type="Proteomes" id="UP000477722"/>
    </source>
</evidence>
<accession>A0A6G4WPJ1</accession>
<keyword evidence="2" id="KW-1185">Reference proteome</keyword>
<name>A0A6G4WPJ1_9ACTN</name>
<dbReference type="EMBL" id="JAAKZZ010000005">
    <property type="protein sequence ID" value="NGO67008.1"/>
    <property type="molecule type" value="Genomic_DNA"/>
</dbReference>
<dbReference type="AlphaFoldDB" id="A0A6G4WPJ1"/>
<dbReference type="RefSeq" id="WP_165296673.1">
    <property type="nucleotide sequence ID" value="NZ_JAAKZZ010000005.1"/>
</dbReference>
<dbReference type="Proteomes" id="UP000477722">
    <property type="component" value="Unassembled WGS sequence"/>
</dbReference>
<protein>
    <submittedName>
        <fullName evidence="1">Uncharacterized protein</fullName>
    </submittedName>
</protein>
<comment type="caution">
    <text evidence="1">The sequence shown here is derived from an EMBL/GenBank/DDBJ whole genome shotgun (WGS) entry which is preliminary data.</text>
</comment>
<evidence type="ECO:0000313" key="1">
    <source>
        <dbReference type="EMBL" id="NGO67008.1"/>
    </source>
</evidence>
<reference evidence="1 2" key="1">
    <citation type="submission" date="2020-02" db="EMBL/GenBank/DDBJ databases">
        <title>Whole-genome analyses of novel actinobacteria.</title>
        <authorList>
            <person name="Sahin N."/>
            <person name="Tatar D."/>
        </authorList>
    </citation>
    <scope>NUCLEOTIDE SEQUENCE [LARGE SCALE GENOMIC DNA]</scope>
    <source>
        <strain evidence="1 2">SB3404</strain>
    </source>
</reference>
<organism evidence="1 2">
    <name type="scientific">Streptomyces boncukensis</name>
    <dbReference type="NCBI Taxonomy" id="2711219"/>
    <lineage>
        <taxon>Bacteria</taxon>
        <taxon>Bacillati</taxon>
        <taxon>Actinomycetota</taxon>
        <taxon>Actinomycetes</taxon>
        <taxon>Kitasatosporales</taxon>
        <taxon>Streptomycetaceae</taxon>
        <taxon>Streptomyces</taxon>
    </lineage>
</organism>